<dbReference type="GO" id="GO:0007160">
    <property type="term" value="P:cell-matrix adhesion"/>
    <property type="evidence" value="ECO:0007669"/>
    <property type="project" value="TreeGrafter"/>
</dbReference>
<keyword evidence="1" id="KW-0732">Signal</keyword>
<comment type="similarity">
    <text evidence="5">Belongs to the integrin alpha chain family.</text>
</comment>
<feature type="repeat" description="FG-GAP" evidence="4">
    <location>
        <begin position="252"/>
        <end position="334"/>
    </location>
</feature>
<keyword evidence="5" id="KW-0675">Receptor</keyword>
<sequence>MDTFGIPTHNVQFTNISRFLEFWHFSVGDPEALHGDVSRKIGSKSDQWFGATVVALNTDDDSQSAVVNIQQFSPCKVKHRLGYHRLGYCMAGFSAAIGKDNNIFLGEPGAYYWGGAVSTKSTNFAKPATHTQNGSKEYDDQFMGYSSAVGDFNGDNIDDVAVGVPRGNFLMGKVVLYNDRLENLVNLTGDQMGSYFGASIAVADLNGDKLHDIIVGAPLFINMETGSAGVQSTYEIGRVYVYFQSPTHTFDKPVTINGHREWGRFGYDVAAAGDLNQDGYNGRCSKSYSILQYNARAKNYMFLTDFVVGAPLDGLDRKSGAVYIYNGAKNGIREKYSQVIYGQSIQTGIETFGFSVSGGRDVDNNGYPGTYAGNADNSAPI</sequence>
<dbReference type="GO" id="GO:0033627">
    <property type="term" value="P:cell adhesion mediated by integrin"/>
    <property type="evidence" value="ECO:0007669"/>
    <property type="project" value="TreeGrafter"/>
</dbReference>
<dbReference type="WBParaSite" id="nRc.2.0.1.t25959-RA">
    <property type="protein sequence ID" value="nRc.2.0.1.t25959-RA"/>
    <property type="gene ID" value="nRc.2.0.1.g25959"/>
</dbReference>
<dbReference type="Proteomes" id="UP000887565">
    <property type="component" value="Unplaced"/>
</dbReference>
<dbReference type="AlphaFoldDB" id="A0A915JII3"/>
<reference evidence="7" key="1">
    <citation type="submission" date="2022-11" db="UniProtKB">
        <authorList>
            <consortium name="WormBaseParasite"/>
        </authorList>
    </citation>
    <scope>IDENTIFICATION</scope>
</reference>
<keyword evidence="5" id="KW-0401">Integrin</keyword>
<dbReference type="PANTHER" id="PTHR23220:SF133">
    <property type="entry name" value="INTEGRIN ALPHA-PS2"/>
    <property type="match status" value="1"/>
</dbReference>
<comment type="subcellular location">
    <subcellularLocation>
        <location evidence="5">Membrane</location>
        <topology evidence="5">Single-pass type I membrane protein</topology>
    </subcellularLocation>
</comment>
<evidence type="ECO:0000313" key="6">
    <source>
        <dbReference type="Proteomes" id="UP000887565"/>
    </source>
</evidence>
<dbReference type="GO" id="GO:0005178">
    <property type="term" value="F:integrin binding"/>
    <property type="evidence" value="ECO:0007669"/>
    <property type="project" value="TreeGrafter"/>
</dbReference>
<feature type="repeat" description="FG-GAP" evidence="4">
    <location>
        <begin position="182"/>
        <end position="251"/>
    </location>
</feature>
<keyword evidence="5" id="KW-0130">Cell adhesion</keyword>
<proteinExistence type="inferred from homology"/>
<dbReference type="InterPro" id="IPR028994">
    <property type="entry name" value="Integrin_alpha_N"/>
</dbReference>
<dbReference type="GO" id="GO:0007229">
    <property type="term" value="P:integrin-mediated signaling pathway"/>
    <property type="evidence" value="ECO:0007669"/>
    <property type="project" value="UniProtKB-KW"/>
</dbReference>
<dbReference type="GO" id="GO:0009897">
    <property type="term" value="C:external side of plasma membrane"/>
    <property type="evidence" value="ECO:0007669"/>
    <property type="project" value="TreeGrafter"/>
</dbReference>
<evidence type="ECO:0000256" key="5">
    <source>
        <dbReference type="RuleBase" id="RU003762"/>
    </source>
</evidence>
<dbReference type="InterPro" id="IPR000413">
    <property type="entry name" value="Integrin_alpha"/>
</dbReference>
<keyword evidence="6" id="KW-1185">Reference proteome</keyword>
<evidence type="ECO:0000256" key="1">
    <source>
        <dbReference type="ARBA" id="ARBA00022729"/>
    </source>
</evidence>
<evidence type="ECO:0000256" key="4">
    <source>
        <dbReference type="PROSITE-ProRule" id="PRU00803"/>
    </source>
</evidence>
<evidence type="ECO:0000256" key="3">
    <source>
        <dbReference type="ARBA" id="ARBA00023180"/>
    </source>
</evidence>
<dbReference type="InterPro" id="IPR013517">
    <property type="entry name" value="FG-GAP"/>
</dbReference>
<organism evidence="6 7">
    <name type="scientific">Romanomermis culicivorax</name>
    <name type="common">Nematode worm</name>
    <dbReference type="NCBI Taxonomy" id="13658"/>
    <lineage>
        <taxon>Eukaryota</taxon>
        <taxon>Metazoa</taxon>
        <taxon>Ecdysozoa</taxon>
        <taxon>Nematoda</taxon>
        <taxon>Enoplea</taxon>
        <taxon>Dorylaimia</taxon>
        <taxon>Mermithida</taxon>
        <taxon>Mermithoidea</taxon>
        <taxon>Mermithidae</taxon>
        <taxon>Romanomermis</taxon>
    </lineage>
</organism>
<evidence type="ECO:0000313" key="7">
    <source>
        <dbReference type="WBParaSite" id="nRc.2.0.1.t25959-RA"/>
    </source>
</evidence>
<dbReference type="Gene3D" id="2.130.10.130">
    <property type="entry name" value="Integrin alpha, N-terminal"/>
    <property type="match status" value="1"/>
</dbReference>
<dbReference type="PROSITE" id="PS51470">
    <property type="entry name" value="FG_GAP"/>
    <property type="match status" value="3"/>
</dbReference>
<accession>A0A915JII3</accession>
<dbReference type="Pfam" id="PF01839">
    <property type="entry name" value="FG-GAP"/>
    <property type="match status" value="2"/>
</dbReference>
<dbReference type="OMA" id="PLFINME"/>
<dbReference type="SUPFAM" id="SSF69318">
    <property type="entry name" value="Integrin alpha N-terminal domain"/>
    <property type="match status" value="1"/>
</dbReference>
<name>A0A915JII3_ROMCU</name>
<keyword evidence="2" id="KW-0677">Repeat</keyword>
<dbReference type="PRINTS" id="PR01185">
    <property type="entry name" value="INTEGRINA"/>
</dbReference>
<dbReference type="PANTHER" id="PTHR23220">
    <property type="entry name" value="INTEGRIN ALPHA"/>
    <property type="match status" value="1"/>
</dbReference>
<dbReference type="InterPro" id="IPR013519">
    <property type="entry name" value="Int_alpha_beta-p"/>
</dbReference>
<evidence type="ECO:0000256" key="2">
    <source>
        <dbReference type="ARBA" id="ARBA00022737"/>
    </source>
</evidence>
<dbReference type="GO" id="GO:0098609">
    <property type="term" value="P:cell-cell adhesion"/>
    <property type="evidence" value="ECO:0007669"/>
    <property type="project" value="TreeGrafter"/>
</dbReference>
<keyword evidence="3" id="KW-0325">Glycoprotein</keyword>
<protein>
    <submittedName>
        <fullName evidence="7">Uncharacterized protein</fullName>
    </submittedName>
</protein>
<dbReference type="SMART" id="SM00191">
    <property type="entry name" value="Int_alpha"/>
    <property type="match status" value="3"/>
</dbReference>
<dbReference type="GO" id="GO:0008305">
    <property type="term" value="C:integrin complex"/>
    <property type="evidence" value="ECO:0007669"/>
    <property type="project" value="InterPro"/>
</dbReference>
<feature type="repeat" description="FG-GAP" evidence="4">
    <location>
        <begin position="129"/>
        <end position="181"/>
    </location>
</feature>